<evidence type="ECO:0000313" key="1">
    <source>
        <dbReference type="EMBL" id="CAC5394688.1"/>
    </source>
</evidence>
<evidence type="ECO:0000313" key="2">
    <source>
        <dbReference type="Proteomes" id="UP000507470"/>
    </source>
</evidence>
<dbReference type="EMBL" id="CACVKT020005353">
    <property type="protein sequence ID" value="CAC5394688.1"/>
    <property type="molecule type" value="Genomic_DNA"/>
</dbReference>
<organism evidence="1 2">
    <name type="scientific">Mytilus coruscus</name>
    <name type="common">Sea mussel</name>
    <dbReference type="NCBI Taxonomy" id="42192"/>
    <lineage>
        <taxon>Eukaryota</taxon>
        <taxon>Metazoa</taxon>
        <taxon>Spiralia</taxon>
        <taxon>Lophotrochozoa</taxon>
        <taxon>Mollusca</taxon>
        <taxon>Bivalvia</taxon>
        <taxon>Autobranchia</taxon>
        <taxon>Pteriomorphia</taxon>
        <taxon>Mytilida</taxon>
        <taxon>Mytiloidea</taxon>
        <taxon>Mytilidae</taxon>
        <taxon>Mytilinae</taxon>
        <taxon>Mytilus</taxon>
    </lineage>
</organism>
<proteinExistence type="predicted"/>
<keyword evidence="2" id="KW-1185">Reference proteome</keyword>
<protein>
    <submittedName>
        <fullName evidence="1">Uncharacterized protein</fullName>
    </submittedName>
</protein>
<dbReference type="AlphaFoldDB" id="A0A6J8CE45"/>
<gene>
    <name evidence="1" type="ORF">MCOR_29417</name>
</gene>
<sequence length="171" mass="19693">MNGKELWQFQSESIKCPESIAVDILSNHFNNLTIIQHDGKLSKALLTKSDGLFNPLVVYYEKEKRILLLCNEDETKKLAEQCRKSMFAMLSTSRNYHLNTQTLLSLFDVYVGSVISCEVWGFYKGDDAEKVHLHFCKRQLGVKQSTNSAMIYMKLGRLPIIVKRKIQILKC</sequence>
<dbReference type="OrthoDB" id="10596187at2759"/>
<name>A0A6J8CE45_MYTCO</name>
<dbReference type="Proteomes" id="UP000507470">
    <property type="component" value="Unassembled WGS sequence"/>
</dbReference>
<accession>A0A6J8CE45</accession>
<reference evidence="1 2" key="1">
    <citation type="submission" date="2020-06" db="EMBL/GenBank/DDBJ databases">
        <authorList>
            <person name="Li R."/>
            <person name="Bekaert M."/>
        </authorList>
    </citation>
    <scope>NUCLEOTIDE SEQUENCE [LARGE SCALE GENOMIC DNA]</scope>
    <source>
        <strain evidence="2">wild</strain>
    </source>
</reference>